<dbReference type="Proteomes" id="UP000673691">
    <property type="component" value="Unassembled WGS sequence"/>
</dbReference>
<evidence type="ECO:0000313" key="2">
    <source>
        <dbReference type="EMBL" id="KAG5457841.1"/>
    </source>
</evidence>
<protein>
    <submittedName>
        <fullName evidence="2">Uncharacterized protein</fullName>
    </submittedName>
</protein>
<feature type="compositionally biased region" description="Basic and acidic residues" evidence="1">
    <location>
        <begin position="243"/>
        <end position="252"/>
    </location>
</feature>
<evidence type="ECO:0000256" key="1">
    <source>
        <dbReference type="SAM" id="MobiDB-lite"/>
    </source>
</evidence>
<dbReference type="SUPFAM" id="SSF63748">
    <property type="entry name" value="Tudor/PWWP/MBT"/>
    <property type="match status" value="1"/>
</dbReference>
<proteinExistence type="predicted"/>
<evidence type="ECO:0000313" key="3">
    <source>
        <dbReference type="Proteomes" id="UP000673691"/>
    </source>
</evidence>
<dbReference type="AlphaFoldDB" id="A0A8H7ZQS1"/>
<feature type="non-terminal residue" evidence="2">
    <location>
        <position position="1"/>
    </location>
</feature>
<dbReference type="OrthoDB" id="161570at2759"/>
<dbReference type="Gene3D" id="2.30.30.140">
    <property type="match status" value="1"/>
</dbReference>
<dbReference type="EMBL" id="JAEFCI010009385">
    <property type="protein sequence ID" value="KAG5457841.1"/>
    <property type="molecule type" value="Genomic_DNA"/>
</dbReference>
<name>A0A8H7ZQS1_9FUNG</name>
<keyword evidence="3" id="KW-1185">Reference proteome</keyword>
<organism evidence="2 3">
    <name type="scientific">Olpidium bornovanus</name>
    <dbReference type="NCBI Taxonomy" id="278681"/>
    <lineage>
        <taxon>Eukaryota</taxon>
        <taxon>Fungi</taxon>
        <taxon>Fungi incertae sedis</taxon>
        <taxon>Olpidiomycota</taxon>
        <taxon>Olpidiomycotina</taxon>
        <taxon>Olpidiomycetes</taxon>
        <taxon>Olpidiales</taxon>
        <taxon>Olpidiaceae</taxon>
        <taxon>Olpidium</taxon>
    </lineage>
</organism>
<comment type="caution">
    <text evidence="2">The sequence shown here is derived from an EMBL/GenBank/DDBJ whole genome shotgun (WGS) entry which is preliminary data.</text>
</comment>
<feature type="region of interest" description="Disordered" evidence="1">
    <location>
        <begin position="196"/>
        <end position="252"/>
    </location>
</feature>
<accession>A0A8H7ZQS1</accession>
<feature type="region of interest" description="Disordered" evidence="1">
    <location>
        <begin position="1"/>
        <end position="44"/>
    </location>
</feature>
<gene>
    <name evidence="2" type="ORF">BJ554DRAFT_2047</name>
</gene>
<sequence length="352" mass="38772">EGPFSTPGRPAGTNDETPSPCALLPPHPRVPRFSTPRDDSPATSQLWRAPGLLCYQAKATALPARRGLPAATVSSPAALRPVGQGRRRRACHTPETDTLSWDRMTRGLQALFGDLPDASDVSATELFTALMAEPFQRRWRALAHGLGIDLVSQVRWYACRVLATSGYNVRVHYEGWPDEDDEWIQANSTRIRLIQGEEESKPATHVPQRKRKRLEDRNGGQILDFKEQNGSFDEPADADAEEESRGLSDVRETNGGAQVIEFNASDTAEHCRCALCKDDDPGILGGFVGPFWATVEDTSPDSKEKDVRSKTGFWVHLHCAKFSAEVYATGDGDLHNVVAAIYRGRKLVRVGN</sequence>
<reference evidence="2 3" key="1">
    <citation type="journal article" name="Sci. Rep.">
        <title>Genome-scale phylogenetic analyses confirm Olpidium as the closest living zoosporic fungus to the non-flagellated, terrestrial fungi.</title>
        <authorList>
            <person name="Chang Y."/>
            <person name="Rochon D."/>
            <person name="Sekimoto S."/>
            <person name="Wang Y."/>
            <person name="Chovatia M."/>
            <person name="Sandor L."/>
            <person name="Salamov A."/>
            <person name="Grigoriev I.V."/>
            <person name="Stajich J.E."/>
            <person name="Spatafora J.W."/>
        </authorList>
    </citation>
    <scope>NUCLEOTIDE SEQUENCE [LARGE SCALE GENOMIC DNA]</scope>
    <source>
        <strain evidence="2">S191</strain>
    </source>
</reference>